<evidence type="ECO:0000259" key="1">
    <source>
        <dbReference type="Pfam" id="PF22296"/>
    </source>
</evidence>
<organism evidence="2 3">
    <name type="scientific">Nitrosomonas ureae</name>
    <dbReference type="NCBI Taxonomy" id="44577"/>
    <lineage>
        <taxon>Bacteria</taxon>
        <taxon>Pseudomonadati</taxon>
        <taxon>Pseudomonadota</taxon>
        <taxon>Betaproteobacteria</taxon>
        <taxon>Nitrosomonadales</taxon>
        <taxon>Nitrosomonadaceae</taxon>
        <taxon>Nitrosomonas</taxon>
    </lineage>
</organism>
<feature type="domain" description="bAvd-like" evidence="1">
    <location>
        <begin position="5"/>
        <end position="111"/>
    </location>
</feature>
<dbReference type="Proteomes" id="UP000244110">
    <property type="component" value="Unassembled WGS sequence"/>
</dbReference>
<dbReference type="InterPro" id="IPR036583">
    <property type="entry name" value="23S_rRNA_IVS_sf"/>
</dbReference>
<accession>A0A2T5IU75</accession>
<dbReference type="RefSeq" id="WP_107786204.1">
    <property type="nucleotide sequence ID" value="NZ_QAOL01000005.1"/>
</dbReference>
<name>A0A2T5IU75_9PROT</name>
<evidence type="ECO:0000313" key="2">
    <source>
        <dbReference type="EMBL" id="PTQ87437.1"/>
    </source>
</evidence>
<dbReference type="EMBL" id="QAOL01000005">
    <property type="protein sequence ID" value="PTQ87437.1"/>
    <property type="molecule type" value="Genomic_DNA"/>
</dbReference>
<reference evidence="2 3" key="1">
    <citation type="submission" date="2018-04" db="EMBL/GenBank/DDBJ databases">
        <title>Active sludge and wastewater microbial communities from Klosterneuburg, Austria.</title>
        <authorList>
            <person name="Wagner M."/>
        </authorList>
    </citation>
    <scope>NUCLEOTIDE SEQUENCE [LARGE SCALE GENOMIC DNA]</scope>
    <source>
        <strain evidence="2 3">Nm4</strain>
    </source>
</reference>
<gene>
    <name evidence="2" type="ORF">C8R28_100543</name>
</gene>
<evidence type="ECO:0000313" key="3">
    <source>
        <dbReference type="Proteomes" id="UP000244110"/>
    </source>
</evidence>
<dbReference type="Gene3D" id="1.20.1440.60">
    <property type="entry name" value="23S rRNA-intervening sequence"/>
    <property type="match status" value="1"/>
</dbReference>
<sequence>MTQDLVLLTRLFDLLTWLLPKVEHFPKLYRQNVTQRLINAALDCQEAVFAAQSTRDTRRDTALQDADAALNCLRLYLRLVHRWHWLNDGQYIHVSTQVAEIGKLLGGWIKQSRR</sequence>
<dbReference type="CDD" id="cd16376">
    <property type="entry name" value="Avd_like"/>
    <property type="match status" value="1"/>
</dbReference>
<proteinExistence type="predicted"/>
<dbReference type="InterPro" id="IPR055360">
    <property type="entry name" value="bAvd"/>
</dbReference>
<dbReference type="SUPFAM" id="SSF158446">
    <property type="entry name" value="IVS-encoded protein-like"/>
    <property type="match status" value="1"/>
</dbReference>
<comment type="caution">
    <text evidence="2">The sequence shown here is derived from an EMBL/GenBank/DDBJ whole genome shotgun (WGS) entry which is preliminary data.</text>
</comment>
<protein>
    <recommendedName>
        <fullName evidence="1">bAvd-like domain-containing protein</fullName>
    </recommendedName>
</protein>
<dbReference type="Pfam" id="PF22296">
    <property type="entry name" value="bAvd"/>
    <property type="match status" value="1"/>
</dbReference>
<dbReference type="AlphaFoldDB" id="A0A2T5IU75"/>